<sequence>MAGYDRDPDAVTANHNRLRAAGEDFAGAWEKRKHALRASEAGIGGDLVAQAFLERYRPLAERLTARADGIPTAYRTLCDDALCCVADYRAADTRGGGALTRLTGTDGREIAG</sequence>
<dbReference type="Proteomes" id="UP000238362">
    <property type="component" value="Unassembled WGS sequence"/>
</dbReference>
<dbReference type="AlphaFoldDB" id="A0A2T0LTF4"/>
<dbReference type="EMBL" id="PVNH01000006">
    <property type="protein sequence ID" value="PRX47019.1"/>
    <property type="molecule type" value="Genomic_DNA"/>
</dbReference>
<evidence type="ECO:0000313" key="2">
    <source>
        <dbReference type="Proteomes" id="UP000238362"/>
    </source>
</evidence>
<dbReference type="OrthoDB" id="3695793at2"/>
<protein>
    <submittedName>
        <fullName evidence="1">Uncharacterized protein</fullName>
    </submittedName>
</protein>
<evidence type="ECO:0000313" key="1">
    <source>
        <dbReference type="EMBL" id="PRX47019.1"/>
    </source>
</evidence>
<gene>
    <name evidence="1" type="ORF">B0I33_106116</name>
</gene>
<dbReference type="RefSeq" id="WP_106179565.1">
    <property type="nucleotide sequence ID" value="NZ_PVNH01000006.1"/>
</dbReference>
<accession>A0A2T0LTF4</accession>
<keyword evidence="2" id="KW-1185">Reference proteome</keyword>
<organism evidence="1 2">
    <name type="scientific">Prauserella shujinwangii</name>
    <dbReference type="NCBI Taxonomy" id="1453103"/>
    <lineage>
        <taxon>Bacteria</taxon>
        <taxon>Bacillati</taxon>
        <taxon>Actinomycetota</taxon>
        <taxon>Actinomycetes</taxon>
        <taxon>Pseudonocardiales</taxon>
        <taxon>Pseudonocardiaceae</taxon>
        <taxon>Prauserella</taxon>
    </lineage>
</organism>
<name>A0A2T0LTF4_9PSEU</name>
<comment type="caution">
    <text evidence="1">The sequence shown here is derived from an EMBL/GenBank/DDBJ whole genome shotgun (WGS) entry which is preliminary data.</text>
</comment>
<proteinExistence type="predicted"/>
<reference evidence="1 2" key="1">
    <citation type="submission" date="2018-03" db="EMBL/GenBank/DDBJ databases">
        <title>Genomic Encyclopedia of Type Strains, Phase III (KMG-III): the genomes of soil and plant-associated and newly described type strains.</title>
        <authorList>
            <person name="Whitman W."/>
        </authorList>
    </citation>
    <scope>NUCLEOTIDE SEQUENCE [LARGE SCALE GENOMIC DNA]</scope>
    <source>
        <strain evidence="1 2">CGMCC 4.7125</strain>
    </source>
</reference>